<accession>A0AAD8FK78</accession>
<name>A0AAD8FK78_BIOPF</name>
<dbReference type="EMBL" id="JASAOG010000009">
    <property type="protein sequence ID" value="KAK0066978.1"/>
    <property type="molecule type" value="Genomic_DNA"/>
</dbReference>
<dbReference type="AlphaFoldDB" id="A0AAD8FK78"/>
<evidence type="ECO:0000313" key="1">
    <source>
        <dbReference type="EMBL" id="KAK0066978.1"/>
    </source>
</evidence>
<dbReference type="Proteomes" id="UP001233172">
    <property type="component" value="Unassembled WGS sequence"/>
</dbReference>
<comment type="caution">
    <text evidence="1">The sequence shown here is derived from an EMBL/GenBank/DDBJ whole genome shotgun (WGS) entry which is preliminary data.</text>
</comment>
<proteinExistence type="predicted"/>
<reference evidence="1" key="1">
    <citation type="journal article" date="2023" name="PLoS Negl. Trop. Dis.">
        <title>A genome sequence for Biomphalaria pfeifferi, the major vector snail for the human-infecting parasite Schistosoma mansoni.</title>
        <authorList>
            <person name="Bu L."/>
            <person name="Lu L."/>
            <person name="Laidemitt M.R."/>
            <person name="Zhang S.M."/>
            <person name="Mutuku M."/>
            <person name="Mkoji G."/>
            <person name="Steinauer M."/>
            <person name="Loker E.S."/>
        </authorList>
    </citation>
    <scope>NUCLEOTIDE SEQUENCE</scope>
    <source>
        <strain evidence="1">KasaAsao</strain>
    </source>
</reference>
<evidence type="ECO:0008006" key="3">
    <source>
        <dbReference type="Google" id="ProtNLM"/>
    </source>
</evidence>
<dbReference type="InterPro" id="IPR029071">
    <property type="entry name" value="Ubiquitin-like_domsf"/>
</dbReference>
<sequence length="101" mass="11613">MGEPEACSDGIEVNVLFPTKKEKMLTNMLLTDVVGRDLTVEQVKTQLFREEGIPNSSFFFLAFHDELNNRYIKPNPSKLITDYSDYFVPSQFTIIFLERSG</sequence>
<dbReference type="SUPFAM" id="SSF54236">
    <property type="entry name" value="Ubiquitin-like"/>
    <property type="match status" value="1"/>
</dbReference>
<keyword evidence="2" id="KW-1185">Reference proteome</keyword>
<gene>
    <name evidence="1" type="ORF">Bpfe_003713</name>
</gene>
<organism evidence="1 2">
    <name type="scientific">Biomphalaria pfeifferi</name>
    <name type="common">Bloodfluke planorb</name>
    <name type="synonym">Freshwater snail</name>
    <dbReference type="NCBI Taxonomy" id="112525"/>
    <lineage>
        <taxon>Eukaryota</taxon>
        <taxon>Metazoa</taxon>
        <taxon>Spiralia</taxon>
        <taxon>Lophotrochozoa</taxon>
        <taxon>Mollusca</taxon>
        <taxon>Gastropoda</taxon>
        <taxon>Heterobranchia</taxon>
        <taxon>Euthyneura</taxon>
        <taxon>Panpulmonata</taxon>
        <taxon>Hygrophila</taxon>
        <taxon>Lymnaeoidea</taxon>
        <taxon>Planorbidae</taxon>
        <taxon>Biomphalaria</taxon>
    </lineage>
</organism>
<reference evidence="1" key="2">
    <citation type="submission" date="2023-04" db="EMBL/GenBank/DDBJ databases">
        <authorList>
            <person name="Bu L."/>
            <person name="Lu L."/>
            <person name="Laidemitt M.R."/>
            <person name="Zhang S.M."/>
            <person name="Mutuku M."/>
            <person name="Mkoji G."/>
            <person name="Steinauer M."/>
            <person name="Loker E.S."/>
        </authorList>
    </citation>
    <scope>NUCLEOTIDE SEQUENCE</scope>
    <source>
        <strain evidence="1">KasaAsao</strain>
        <tissue evidence="1">Whole Snail</tissue>
    </source>
</reference>
<protein>
    <recommendedName>
        <fullName evidence="3">Ubiquitin-like domain-containing protein</fullName>
    </recommendedName>
</protein>
<evidence type="ECO:0000313" key="2">
    <source>
        <dbReference type="Proteomes" id="UP001233172"/>
    </source>
</evidence>